<dbReference type="OrthoDB" id="2161974at2759"/>
<evidence type="ECO:0000256" key="1">
    <source>
        <dbReference type="SAM" id="MobiDB-lite"/>
    </source>
</evidence>
<feature type="region of interest" description="Disordered" evidence="1">
    <location>
        <begin position="323"/>
        <end position="355"/>
    </location>
</feature>
<feature type="compositionally biased region" description="Polar residues" evidence="1">
    <location>
        <begin position="392"/>
        <end position="409"/>
    </location>
</feature>
<evidence type="ECO:0000313" key="4">
    <source>
        <dbReference type="WBParaSite" id="EVEC_0000529301-mRNA-1"/>
    </source>
</evidence>
<reference evidence="2 3" key="2">
    <citation type="submission" date="2018-10" db="EMBL/GenBank/DDBJ databases">
        <authorList>
            <consortium name="Pathogen Informatics"/>
        </authorList>
    </citation>
    <scope>NUCLEOTIDE SEQUENCE [LARGE SCALE GENOMIC DNA]</scope>
</reference>
<dbReference type="STRING" id="51028.A0A0N4V514"/>
<feature type="region of interest" description="Disordered" evidence="1">
    <location>
        <begin position="223"/>
        <end position="291"/>
    </location>
</feature>
<keyword evidence="3" id="KW-1185">Reference proteome</keyword>
<evidence type="ECO:0000313" key="2">
    <source>
        <dbReference type="EMBL" id="VDD90173.1"/>
    </source>
</evidence>
<name>A0A0N4V514_ENTVE</name>
<dbReference type="WBParaSite" id="EVEC_0000529301-mRNA-1">
    <property type="protein sequence ID" value="EVEC_0000529301-mRNA-1"/>
    <property type="gene ID" value="EVEC_0000529301"/>
</dbReference>
<feature type="compositionally biased region" description="Basic and acidic residues" evidence="1">
    <location>
        <begin position="432"/>
        <end position="442"/>
    </location>
</feature>
<feature type="region of interest" description="Disordered" evidence="1">
    <location>
        <begin position="1"/>
        <end position="37"/>
    </location>
</feature>
<evidence type="ECO:0000313" key="3">
    <source>
        <dbReference type="Proteomes" id="UP000274131"/>
    </source>
</evidence>
<protein>
    <submittedName>
        <fullName evidence="4">Microtubule-associated tumor suppressor 1</fullName>
    </submittedName>
</protein>
<dbReference type="Proteomes" id="UP000274131">
    <property type="component" value="Unassembled WGS sequence"/>
</dbReference>
<feature type="region of interest" description="Disordered" evidence="1">
    <location>
        <begin position="383"/>
        <end position="442"/>
    </location>
</feature>
<proteinExistence type="predicted"/>
<dbReference type="EMBL" id="UXUI01008002">
    <property type="protein sequence ID" value="VDD90173.1"/>
    <property type="molecule type" value="Genomic_DNA"/>
</dbReference>
<organism evidence="4">
    <name type="scientific">Enterobius vermicularis</name>
    <name type="common">Human pinworm</name>
    <dbReference type="NCBI Taxonomy" id="51028"/>
    <lineage>
        <taxon>Eukaryota</taxon>
        <taxon>Metazoa</taxon>
        <taxon>Ecdysozoa</taxon>
        <taxon>Nematoda</taxon>
        <taxon>Chromadorea</taxon>
        <taxon>Rhabditida</taxon>
        <taxon>Spirurina</taxon>
        <taxon>Oxyuridomorpha</taxon>
        <taxon>Oxyuroidea</taxon>
        <taxon>Oxyuridae</taxon>
        <taxon>Enterobius</taxon>
    </lineage>
</organism>
<reference evidence="4" key="1">
    <citation type="submission" date="2017-02" db="UniProtKB">
        <authorList>
            <consortium name="WormBaseParasite"/>
        </authorList>
    </citation>
    <scope>IDENTIFICATION</scope>
</reference>
<sequence>NPPSPAPHSKLPVNRASALRPPTSRIQPPASARSSRHRSVTFFFSVNNNVVSRPSSRSSSVASSGTYTSIPSLTLTPSASAVRQSSSSLTSSPNMLKIKLFAGSKDKVKPQFSIVKMGEYRQSEKKSNVSTVLPAKSVRTNDPAANLSKLAKPKASGLKAPKKLLGFSNGNLSTRRITCSTVQHTDPLTSVKHKSVKLQFSNEGTRNEVLLDDFSDKRLSKNYSENSSFEPLGSSSHTSSAESSSVSMNSASSKTSSLNCSEMKASIPNTKSLDPKILPTGTPPTSPSESKPILAVKGISASKMALEGTLDKSKKLFVTEELSQQQLSKSQDCADADTKLKSSEETQSDSGQLPSTSLVMLPLVKMPNVAQSPAIGVVSPMLSHRSPRVVSPHTNGTGNQSDASTTSGSRDSDSVSVIYKPSGDAKQITGCGKKEIEHPKPP</sequence>
<accession>A0A0N4V514</accession>
<gene>
    <name evidence="2" type="ORF">EVEC_LOCUS4924</name>
</gene>
<dbReference type="AlphaFoldDB" id="A0A0N4V514"/>
<feature type="compositionally biased region" description="Low complexity" evidence="1">
    <location>
        <begin position="234"/>
        <end position="261"/>
    </location>
</feature>